<reference evidence="6" key="3">
    <citation type="submission" date="2025-09" db="UniProtKB">
        <authorList>
            <consortium name="Ensembl"/>
        </authorList>
    </citation>
    <scope>IDENTIFICATION</scope>
</reference>
<evidence type="ECO:0000256" key="4">
    <source>
        <dbReference type="ARBA" id="ARBA00043145"/>
    </source>
</evidence>
<dbReference type="CDD" id="cd05271">
    <property type="entry name" value="NDUFA9_like_SDR_a"/>
    <property type="match status" value="1"/>
</dbReference>
<dbReference type="InterPro" id="IPR051207">
    <property type="entry name" value="ComplexI_NDUFA9_subunit"/>
</dbReference>
<dbReference type="HOGENOM" id="CLU_007383_6_4_1"/>
<dbReference type="GO" id="GO:0006744">
    <property type="term" value="P:ubiquinone biosynthetic process"/>
    <property type="evidence" value="ECO:0000318"/>
    <property type="project" value="GO_Central"/>
</dbReference>
<dbReference type="Gene3D" id="3.40.50.720">
    <property type="entry name" value="NAD(P)-binding Rossmann-like Domain"/>
    <property type="match status" value="1"/>
</dbReference>
<reference evidence="6" key="2">
    <citation type="submission" date="2025-08" db="UniProtKB">
        <authorList>
            <consortium name="Ensembl"/>
        </authorList>
    </citation>
    <scope>IDENTIFICATION</scope>
</reference>
<accession>H2XYG3</accession>
<dbReference type="Ensembl" id="ENSCINT00000034253.1">
    <property type="protein sequence ID" value="ENSCINP00000034697.1"/>
    <property type="gene ID" value="ENSCING00000020573.1"/>
</dbReference>
<comment type="subunit">
    <text evidence="5">Complex I is composed of 45 different subunits. This a component of the hydrophobic protein fraction. Interacts with BLOC1S1. Interacts with SLC2A4. Interacts with CLOCK. Interacts with RAB5IF.</text>
</comment>
<dbReference type="OMA" id="VHDSYLP"/>
<proteinExistence type="inferred from homology"/>
<dbReference type="STRING" id="7719.ENSCINP00000034697"/>
<dbReference type="InterPro" id="IPR036291">
    <property type="entry name" value="NAD(P)-bd_dom_sf"/>
</dbReference>
<name>H2XYG3_CIOIN</name>
<dbReference type="AlphaFoldDB" id="H2XYG3"/>
<gene>
    <name evidence="6" type="primary">LOC100176100</name>
</gene>
<dbReference type="Proteomes" id="UP000008144">
    <property type="component" value="Unassembled WGS sequence"/>
</dbReference>
<keyword evidence="7" id="KW-1185">Reference proteome</keyword>
<dbReference type="PANTHER" id="PTHR12126:SF11">
    <property type="entry name" value="NADH DEHYDROGENASE [UBIQUINONE] 1 ALPHA SUBCOMPLEX SUBUNIT 9, MITOCHONDRIAL"/>
    <property type="match status" value="1"/>
</dbReference>
<dbReference type="PANTHER" id="PTHR12126">
    <property type="entry name" value="NADH-UBIQUINONE OXIDOREDUCTASE 39 KDA SUBUNIT-RELATED"/>
    <property type="match status" value="1"/>
</dbReference>
<dbReference type="InParanoid" id="H2XYG3"/>
<evidence type="ECO:0000313" key="7">
    <source>
        <dbReference type="Proteomes" id="UP000008144"/>
    </source>
</evidence>
<evidence type="ECO:0000256" key="2">
    <source>
        <dbReference type="ARBA" id="ARBA00040720"/>
    </source>
</evidence>
<dbReference type="SUPFAM" id="SSF51735">
    <property type="entry name" value="NAD(P)-binding Rossmann-fold domains"/>
    <property type="match status" value="1"/>
</dbReference>
<sequence>MRGLLICHSNSQALARLCIRPCTSFAQSRGVHDSYLPSGRGGRSSFSGVVATVFGPTGFIGLSVVNHLAAIGSSLVLPYRGTFERVQRHKLMSDLGQMHVREMFNSNASDDRVRELIEHSNVVVNLIGSTKPYRFYSMEEVNVTWPTRLAQLVAEKNDGTRLIHLSRLNCHSDEARKHSEILKQNFEAEQNLKEIYPGSTIVRCSSVHGKYDKFTTFWLSPRNLILFLPPGWVSLGGESTIIQPVCVSDVAEGVARLARHPDAPGQTFEFVGPDRFTLNEFLEYVYNCLGRDYYPEIVKLVLFLKKKHFKSLNNSHHNNITTTIMTSQMQTTDRTTGAPGLLELGISPVAYEEKRDNIIRKYVTNPLLHQVNEESQPMPTVQH</sequence>
<evidence type="ECO:0000256" key="3">
    <source>
        <dbReference type="ARBA" id="ARBA00042000"/>
    </source>
</evidence>
<dbReference type="GO" id="GO:0005739">
    <property type="term" value="C:mitochondrion"/>
    <property type="evidence" value="ECO:0000318"/>
    <property type="project" value="GO_Central"/>
</dbReference>
<reference evidence="7" key="1">
    <citation type="journal article" date="2002" name="Science">
        <title>The draft genome of Ciona intestinalis: insights into chordate and vertebrate origins.</title>
        <authorList>
            <person name="Dehal P."/>
            <person name="Satou Y."/>
            <person name="Campbell R.K."/>
            <person name="Chapman J."/>
            <person name="Degnan B."/>
            <person name="De Tomaso A."/>
            <person name="Davidson B."/>
            <person name="Di Gregorio A."/>
            <person name="Gelpke M."/>
            <person name="Goodstein D.M."/>
            <person name="Harafuji N."/>
            <person name="Hastings K.E."/>
            <person name="Ho I."/>
            <person name="Hotta K."/>
            <person name="Huang W."/>
            <person name="Kawashima T."/>
            <person name="Lemaire P."/>
            <person name="Martinez D."/>
            <person name="Meinertzhagen I.A."/>
            <person name="Necula S."/>
            <person name="Nonaka M."/>
            <person name="Putnam N."/>
            <person name="Rash S."/>
            <person name="Saiga H."/>
            <person name="Satake M."/>
            <person name="Terry A."/>
            <person name="Yamada L."/>
            <person name="Wang H.G."/>
            <person name="Awazu S."/>
            <person name="Azumi K."/>
            <person name="Boore J."/>
            <person name="Branno M."/>
            <person name="Chin-Bow S."/>
            <person name="DeSantis R."/>
            <person name="Doyle S."/>
            <person name="Francino P."/>
            <person name="Keys D.N."/>
            <person name="Haga S."/>
            <person name="Hayashi H."/>
            <person name="Hino K."/>
            <person name="Imai K.S."/>
            <person name="Inaba K."/>
            <person name="Kano S."/>
            <person name="Kobayashi K."/>
            <person name="Kobayashi M."/>
            <person name="Lee B.I."/>
            <person name="Makabe K.W."/>
            <person name="Manohar C."/>
            <person name="Matassi G."/>
            <person name="Medina M."/>
            <person name="Mochizuki Y."/>
            <person name="Mount S."/>
            <person name="Morishita T."/>
            <person name="Miura S."/>
            <person name="Nakayama A."/>
            <person name="Nishizaka S."/>
            <person name="Nomoto H."/>
            <person name="Ohta F."/>
            <person name="Oishi K."/>
            <person name="Rigoutsos I."/>
            <person name="Sano M."/>
            <person name="Sasaki A."/>
            <person name="Sasakura Y."/>
            <person name="Shoguchi E."/>
            <person name="Shin-i T."/>
            <person name="Spagnuolo A."/>
            <person name="Stainier D."/>
            <person name="Suzuki M.M."/>
            <person name="Tassy O."/>
            <person name="Takatori N."/>
            <person name="Tokuoka M."/>
            <person name="Yagi K."/>
            <person name="Yoshizaki F."/>
            <person name="Wada S."/>
            <person name="Zhang C."/>
            <person name="Hyatt P.D."/>
            <person name="Larimer F."/>
            <person name="Detter C."/>
            <person name="Doggett N."/>
            <person name="Glavina T."/>
            <person name="Hawkins T."/>
            <person name="Richardson P."/>
            <person name="Lucas S."/>
            <person name="Kohara Y."/>
            <person name="Levine M."/>
            <person name="Satoh N."/>
            <person name="Rokhsar D.S."/>
        </authorList>
    </citation>
    <scope>NUCLEOTIDE SEQUENCE [LARGE SCALE GENOMIC DNA]</scope>
</reference>
<organism evidence="6 7">
    <name type="scientific">Ciona intestinalis</name>
    <name type="common">Transparent sea squirt</name>
    <name type="synonym">Ascidia intestinalis</name>
    <dbReference type="NCBI Taxonomy" id="7719"/>
    <lineage>
        <taxon>Eukaryota</taxon>
        <taxon>Metazoa</taxon>
        <taxon>Chordata</taxon>
        <taxon>Tunicata</taxon>
        <taxon>Ascidiacea</taxon>
        <taxon>Phlebobranchia</taxon>
        <taxon>Cionidae</taxon>
        <taxon>Ciona</taxon>
    </lineage>
</organism>
<dbReference type="FunCoup" id="H2XYG3">
    <property type="interactions" value="795"/>
</dbReference>
<evidence type="ECO:0000256" key="1">
    <source>
        <dbReference type="ARBA" id="ARBA00038501"/>
    </source>
</evidence>
<evidence type="ECO:0000256" key="5">
    <source>
        <dbReference type="ARBA" id="ARBA00046455"/>
    </source>
</evidence>
<dbReference type="GO" id="GO:0044877">
    <property type="term" value="F:protein-containing complex binding"/>
    <property type="evidence" value="ECO:0000318"/>
    <property type="project" value="GO_Central"/>
</dbReference>
<evidence type="ECO:0000313" key="6">
    <source>
        <dbReference type="Ensembl" id="ENSCINP00000034697.1"/>
    </source>
</evidence>
<dbReference type="GeneTree" id="ENSGT00390000006865"/>
<protein>
    <recommendedName>
        <fullName evidence="2">NADH dehydrogenase [ubiquinone] 1 alpha subcomplex subunit 9, mitochondrial</fullName>
    </recommendedName>
    <alternativeName>
        <fullName evidence="4">Complex I-39kD</fullName>
    </alternativeName>
    <alternativeName>
        <fullName evidence="3">NADH-ubiquinone oxidoreductase 39 kDa subunit</fullName>
    </alternativeName>
</protein>
<comment type="similarity">
    <text evidence="1">Belongs to the complex I NDUFA9 subunit family.</text>
</comment>